<evidence type="ECO:0000313" key="1">
    <source>
        <dbReference type="EMBL" id="GFJ83732.1"/>
    </source>
</evidence>
<reference evidence="1 2" key="2">
    <citation type="submission" date="2020-03" db="EMBL/GenBank/DDBJ databases">
        <authorList>
            <person name="Ichikawa N."/>
            <person name="Kimura A."/>
            <person name="Kitahashi Y."/>
            <person name="Uohara A."/>
        </authorList>
    </citation>
    <scope>NUCLEOTIDE SEQUENCE [LARGE SCALE GENOMIC DNA]</scope>
    <source>
        <strain evidence="1 2">NBRC 108639</strain>
    </source>
</reference>
<protein>
    <submittedName>
        <fullName evidence="1">Uncharacterized protein</fullName>
    </submittedName>
</protein>
<dbReference type="AlphaFoldDB" id="A0A6V8KEU8"/>
<organism evidence="1 2">
    <name type="scientific">Phytohabitans houttuyneae</name>
    <dbReference type="NCBI Taxonomy" id="1076126"/>
    <lineage>
        <taxon>Bacteria</taxon>
        <taxon>Bacillati</taxon>
        <taxon>Actinomycetota</taxon>
        <taxon>Actinomycetes</taxon>
        <taxon>Micromonosporales</taxon>
        <taxon>Micromonosporaceae</taxon>
    </lineage>
</organism>
<keyword evidence="2" id="KW-1185">Reference proteome</keyword>
<proteinExistence type="predicted"/>
<dbReference type="RefSeq" id="WP_173066553.1">
    <property type="nucleotide sequence ID" value="NZ_BAABGO010000066.1"/>
</dbReference>
<gene>
    <name evidence="1" type="ORF">Phou_079120</name>
</gene>
<reference evidence="1 2" key="1">
    <citation type="submission" date="2020-03" db="EMBL/GenBank/DDBJ databases">
        <title>Whole genome shotgun sequence of Phytohabitans houttuyneae NBRC 108639.</title>
        <authorList>
            <person name="Komaki H."/>
            <person name="Tamura T."/>
        </authorList>
    </citation>
    <scope>NUCLEOTIDE SEQUENCE [LARGE SCALE GENOMIC DNA]</scope>
    <source>
        <strain evidence="1 2">NBRC 108639</strain>
    </source>
</reference>
<accession>A0A6V8KEU8</accession>
<dbReference type="EMBL" id="BLPF01000003">
    <property type="protein sequence ID" value="GFJ83732.1"/>
    <property type="molecule type" value="Genomic_DNA"/>
</dbReference>
<comment type="caution">
    <text evidence="1">The sequence shown here is derived from an EMBL/GenBank/DDBJ whole genome shotgun (WGS) entry which is preliminary data.</text>
</comment>
<dbReference type="Proteomes" id="UP000482800">
    <property type="component" value="Unassembled WGS sequence"/>
</dbReference>
<evidence type="ECO:0000313" key="2">
    <source>
        <dbReference type="Proteomes" id="UP000482800"/>
    </source>
</evidence>
<sequence length="131" mass="14028">MFAAFEPAPLVDLAAGHVLARLAGYGLALVPYWPYTFERPDAASDVVVVTNWRPDGPARAFVEPSDAHTMPGTVDVEPGPGHPYWVIETTGFKAVWPLGSRDGRALVFTAQSREPGAAAARRGLGWMLGLV</sequence>
<name>A0A6V8KEU8_9ACTN</name>